<reference evidence="1" key="1">
    <citation type="journal article" date="2011" name="Genome Biol.">
        <title>The draft genome of the carcinogenic human liver fluke Clonorchis sinensis.</title>
        <authorList>
            <person name="Wang X."/>
            <person name="Chen W."/>
            <person name="Huang Y."/>
            <person name="Sun J."/>
            <person name="Men J."/>
            <person name="Liu H."/>
            <person name="Luo F."/>
            <person name="Guo L."/>
            <person name="Lv X."/>
            <person name="Deng C."/>
            <person name="Zhou C."/>
            <person name="Fan Y."/>
            <person name="Li X."/>
            <person name="Huang L."/>
            <person name="Hu Y."/>
            <person name="Liang C."/>
            <person name="Hu X."/>
            <person name="Xu J."/>
            <person name="Yu X."/>
        </authorList>
    </citation>
    <scope>NUCLEOTIDE SEQUENCE [LARGE SCALE GENOMIC DNA]</scope>
    <source>
        <strain evidence="1">Henan</strain>
    </source>
</reference>
<evidence type="ECO:0000313" key="2">
    <source>
        <dbReference type="Proteomes" id="UP000008909"/>
    </source>
</evidence>
<name>G7YNE4_CLOSI</name>
<dbReference type="AlphaFoldDB" id="G7YNE4"/>
<gene>
    <name evidence="1" type="ORF">CLF_103337</name>
</gene>
<keyword evidence="2" id="KW-1185">Reference proteome</keyword>
<evidence type="ECO:0000313" key="1">
    <source>
        <dbReference type="EMBL" id="GAA54475.1"/>
    </source>
</evidence>
<protein>
    <submittedName>
        <fullName evidence="1">Uncharacterized protein</fullName>
    </submittedName>
</protein>
<organism evidence="1 2">
    <name type="scientific">Clonorchis sinensis</name>
    <name type="common">Chinese liver fluke</name>
    <dbReference type="NCBI Taxonomy" id="79923"/>
    <lineage>
        <taxon>Eukaryota</taxon>
        <taxon>Metazoa</taxon>
        <taxon>Spiralia</taxon>
        <taxon>Lophotrochozoa</taxon>
        <taxon>Platyhelminthes</taxon>
        <taxon>Trematoda</taxon>
        <taxon>Digenea</taxon>
        <taxon>Opisthorchiida</taxon>
        <taxon>Opisthorchiata</taxon>
        <taxon>Opisthorchiidae</taxon>
        <taxon>Clonorchis</taxon>
    </lineage>
</organism>
<dbReference type="Proteomes" id="UP000008909">
    <property type="component" value="Unassembled WGS sequence"/>
</dbReference>
<accession>G7YNE4</accession>
<sequence>MRSAGHTQCRYQLQLQEAVQPCPVDELGDRPNWNSYVIGQLSRDRAVTVLRMIRHTFSRISRMNFQILYEVYVKPVVSDAGSTEPSVGTSSELQRKWLPALIPWTVKRISRCSTSFPWSIVTYEEIQHLALECWSHCFDIRFYVRSKFSKYLTDSDVGNIRPQHMFGRDNPSYILDLKPQFIEQGRAHCLRDEENGISHFVYSTFGLLELFRRIPDFLLIDHRMKFTTINMVGAMHRCLKMELLNGRTGLWEAIRVLRMSATYMIWNRQKAISDTSRRDPHIVGHPELDSHCRRLVPYAISKMASHLCLTHPLTVVSSDEHTTMMRDSRQETQCYTIFRLRLLDERRRRNDKNKIDRQKYRSCISIRESVRDSKSASLRVRQTKNSISLRNHKPHQSSADEKLINMEYEDIALIFDEEEKANVFE</sequence>
<dbReference type="EMBL" id="DF143895">
    <property type="protein sequence ID" value="GAA54475.1"/>
    <property type="molecule type" value="Genomic_DNA"/>
</dbReference>
<reference key="2">
    <citation type="submission" date="2011-10" db="EMBL/GenBank/DDBJ databases">
        <title>The genome and transcriptome sequence of Clonorchis sinensis provide insights into the carcinogenic liver fluke.</title>
        <authorList>
            <person name="Wang X."/>
            <person name="Huang Y."/>
            <person name="Chen W."/>
            <person name="Liu H."/>
            <person name="Guo L."/>
            <person name="Chen Y."/>
            <person name="Luo F."/>
            <person name="Zhou W."/>
            <person name="Sun J."/>
            <person name="Mao Q."/>
            <person name="Liang P."/>
            <person name="Zhou C."/>
            <person name="Tian Y."/>
            <person name="Men J."/>
            <person name="Lv X."/>
            <person name="Huang L."/>
            <person name="Zhou J."/>
            <person name="Hu Y."/>
            <person name="Li R."/>
            <person name="Zhang F."/>
            <person name="Lei H."/>
            <person name="Li X."/>
            <person name="Hu X."/>
            <person name="Liang C."/>
            <person name="Xu J."/>
            <person name="Wu Z."/>
            <person name="Yu X."/>
        </authorList>
    </citation>
    <scope>NUCLEOTIDE SEQUENCE</scope>
    <source>
        <strain>Henan</strain>
    </source>
</reference>
<proteinExistence type="predicted"/>